<feature type="domain" description="Alpha/beta hydrolase fold-3" evidence="1">
    <location>
        <begin position="63"/>
        <end position="254"/>
    </location>
</feature>
<evidence type="ECO:0000313" key="2">
    <source>
        <dbReference type="EMBL" id="EOT86226.1"/>
    </source>
</evidence>
<dbReference type="PANTHER" id="PTHR23024:SF24">
    <property type="entry name" value="ALPHA_BETA HYDROLASE FOLD-3 DOMAIN-CONTAINING PROTEIN"/>
    <property type="match status" value="1"/>
</dbReference>
<dbReference type="PATRIC" id="fig|1140003.3.peg.1555"/>
<evidence type="ECO:0000313" key="3">
    <source>
        <dbReference type="Proteomes" id="UP000015961"/>
    </source>
</evidence>
<dbReference type="GO" id="GO:0016787">
    <property type="term" value="F:hydrolase activity"/>
    <property type="evidence" value="ECO:0007669"/>
    <property type="project" value="InterPro"/>
</dbReference>
<reference evidence="2 3" key="1">
    <citation type="submission" date="2013-03" db="EMBL/GenBank/DDBJ databases">
        <title>The Genome Sequence of Enterococcus sulfureus ATCC_49903 (PacBio/Illumina hybrid assembly).</title>
        <authorList>
            <consortium name="The Broad Institute Genomics Platform"/>
            <consortium name="The Broad Institute Genome Sequencing Center for Infectious Disease"/>
            <person name="Earl A."/>
            <person name="Russ C."/>
            <person name="Gilmore M."/>
            <person name="Surin D."/>
            <person name="Walker B."/>
            <person name="Young S."/>
            <person name="Zeng Q."/>
            <person name="Gargeya S."/>
            <person name="Fitzgerald M."/>
            <person name="Haas B."/>
            <person name="Abouelleil A."/>
            <person name="Allen A.W."/>
            <person name="Alvarado L."/>
            <person name="Arachchi H.M."/>
            <person name="Berlin A.M."/>
            <person name="Chapman S.B."/>
            <person name="Gainer-Dewar J."/>
            <person name="Goldberg J."/>
            <person name="Griggs A."/>
            <person name="Gujja S."/>
            <person name="Hansen M."/>
            <person name="Howarth C."/>
            <person name="Imamovic A."/>
            <person name="Ireland A."/>
            <person name="Larimer J."/>
            <person name="McCowan C."/>
            <person name="Murphy C."/>
            <person name="Pearson M."/>
            <person name="Poon T.W."/>
            <person name="Priest M."/>
            <person name="Roberts A."/>
            <person name="Saif S."/>
            <person name="Shea T."/>
            <person name="Sisk P."/>
            <person name="Sykes S."/>
            <person name="Wortman J."/>
            <person name="Nusbaum C."/>
            <person name="Birren B."/>
        </authorList>
    </citation>
    <scope>NUCLEOTIDE SEQUENCE [LARGE SCALE GENOMIC DNA]</scope>
    <source>
        <strain evidence="2 3">ATCC 49903</strain>
    </source>
</reference>
<dbReference type="OrthoDB" id="9815425at2"/>
<keyword evidence="3" id="KW-1185">Reference proteome</keyword>
<dbReference type="Pfam" id="PF07859">
    <property type="entry name" value="Abhydrolase_3"/>
    <property type="match status" value="1"/>
</dbReference>
<dbReference type="SUPFAM" id="SSF53474">
    <property type="entry name" value="alpha/beta-Hydrolases"/>
    <property type="match status" value="1"/>
</dbReference>
<dbReference type="STRING" id="1140003.OMY_01610"/>
<dbReference type="ESTHER" id="9ente-s0pcm0">
    <property type="family name" value="BD-FAE"/>
</dbReference>
<dbReference type="AlphaFoldDB" id="S0PCM0"/>
<evidence type="ECO:0000259" key="1">
    <source>
        <dbReference type="Pfam" id="PF07859"/>
    </source>
</evidence>
<proteinExistence type="predicted"/>
<accession>S0PCM0</accession>
<dbReference type="InterPro" id="IPR029058">
    <property type="entry name" value="AB_hydrolase_fold"/>
</dbReference>
<dbReference type="InterPro" id="IPR050466">
    <property type="entry name" value="Carboxylest/Gibb_receptor"/>
</dbReference>
<dbReference type="eggNOG" id="COG0657">
    <property type="taxonomic scope" value="Bacteria"/>
</dbReference>
<dbReference type="RefSeq" id="WP_016186047.1">
    <property type="nucleotide sequence ID" value="NZ_ASWO01000003.1"/>
</dbReference>
<dbReference type="EMBL" id="ASWO01000003">
    <property type="protein sequence ID" value="EOT86226.1"/>
    <property type="molecule type" value="Genomic_DNA"/>
</dbReference>
<sequence length="290" mass="32816">MNRTEIEAFRTQAAKHDALRDAGLIEPETLVIHRDLAYGPYGVDNLCDIYYPKGTTAPLPTIISIHGGGFCYGDKELYRFYTMFLATQGFTVVNFNYRLAPEHAYPAPLEDTNQVMHFILDHQNEYFIDPTRLVLLGDSAGGQLTEQYATIVSNPEYAALFDFTVPNLQFQAVGLNCGHYFMGEEDTPQEAFDYYFEGVDPKKIVQQFPVEAHLTSNFPPTFLMTATDDFLKDLAPRLHERLVALEIPTLYTCYAQPDGSPLGHVFHVDQKLAIAKVCNLDELAFFKQYV</sequence>
<dbReference type="Proteomes" id="UP000015961">
    <property type="component" value="Unassembled WGS sequence"/>
</dbReference>
<organism evidence="2 3">
    <name type="scientific">Enterococcus sulfureus ATCC 49903</name>
    <dbReference type="NCBI Taxonomy" id="1140003"/>
    <lineage>
        <taxon>Bacteria</taxon>
        <taxon>Bacillati</taxon>
        <taxon>Bacillota</taxon>
        <taxon>Bacilli</taxon>
        <taxon>Lactobacillales</taxon>
        <taxon>Enterococcaceae</taxon>
        <taxon>Enterococcus</taxon>
    </lineage>
</organism>
<gene>
    <name evidence="2" type="ORF">I573_00979</name>
</gene>
<dbReference type="Gene3D" id="3.40.50.1820">
    <property type="entry name" value="alpha/beta hydrolase"/>
    <property type="match status" value="1"/>
</dbReference>
<dbReference type="InterPro" id="IPR013094">
    <property type="entry name" value="AB_hydrolase_3"/>
</dbReference>
<comment type="caution">
    <text evidence="2">The sequence shown here is derived from an EMBL/GenBank/DDBJ whole genome shotgun (WGS) entry which is preliminary data.</text>
</comment>
<protein>
    <recommendedName>
        <fullName evidence="1">Alpha/beta hydrolase fold-3 domain-containing protein</fullName>
    </recommendedName>
</protein>
<name>S0PCM0_9ENTE</name>
<dbReference type="PANTHER" id="PTHR23024">
    <property type="entry name" value="ARYLACETAMIDE DEACETYLASE"/>
    <property type="match status" value="1"/>
</dbReference>